<dbReference type="AlphaFoldDB" id="A0A226EPR5"/>
<evidence type="ECO:0000313" key="2">
    <source>
        <dbReference type="EMBL" id="OXA59188.1"/>
    </source>
</evidence>
<feature type="region of interest" description="Disordered" evidence="1">
    <location>
        <begin position="1"/>
        <end position="20"/>
    </location>
</feature>
<organism evidence="2 3">
    <name type="scientific">Folsomia candida</name>
    <name type="common">Springtail</name>
    <dbReference type="NCBI Taxonomy" id="158441"/>
    <lineage>
        <taxon>Eukaryota</taxon>
        <taxon>Metazoa</taxon>
        <taxon>Ecdysozoa</taxon>
        <taxon>Arthropoda</taxon>
        <taxon>Hexapoda</taxon>
        <taxon>Collembola</taxon>
        <taxon>Entomobryomorpha</taxon>
        <taxon>Isotomoidea</taxon>
        <taxon>Isotomidae</taxon>
        <taxon>Proisotominae</taxon>
        <taxon>Folsomia</taxon>
    </lineage>
</organism>
<keyword evidence="3" id="KW-1185">Reference proteome</keyword>
<proteinExistence type="predicted"/>
<comment type="caution">
    <text evidence="2">The sequence shown here is derived from an EMBL/GenBank/DDBJ whole genome shotgun (WGS) entry which is preliminary data.</text>
</comment>
<evidence type="ECO:0000256" key="1">
    <source>
        <dbReference type="SAM" id="MobiDB-lite"/>
    </source>
</evidence>
<feature type="compositionally biased region" description="Basic and acidic residues" evidence="1">
    <location>
        <begin position="333"/>
        <end position="345"/>
    </location>
</feature>
<reference evidence="2 3" key="1">
    <citation type="submission" date="2015-12" db="EMBL/GenBank/DDBJ databases">
        <title>The genome of Folsomia candida.</title>
        <authorList>
            <person name="Faddeeva A."/>
            <person name="Derks M.F."/>
            <person name="Anvar Y."/>
            <person name="Smit S."/>
            <person name="Van Straalen N."/>
            <person name="Roelofs D."/>
        </authorList>
    </citation>
    <scope>NUCLEOTIDE SEQUENCE [LARGE SCALE GENOMIC DNA]</scope>
    <source>
        <strain evidence="2 3">VU population</strain>
        <tissue evidence="2">Whole body</tissue>
    </source>
</reference>
<dbReference type="EMBL" id="LNIX01000002">
    <property type="protein sequence ID" value="OXA59188.1"/>
    <property type="molecule type" value="Genomic_DNA"/>
</dbReference>
<feature type="region of interest" description="Disordered" evidence="1">
    <location>
        <begin position="70"/>
        <end position="91"/>
    </location>
</feature>
<evidence type="ECO:0000313" key="3">
    <source>
        <dbReference type="Proteomes" id="UP000198287"/>
    </source>
</evidence>
<sequence length="657" mass="76960">MEDKQSKHVQLTEEYPPPTESSCFINGEWWDDLDSFLEQTGQVLVPRNSERLKLDRSLYINVGNYEENIHRFKEPTTSPPQPKRRRMGVVPEKREATNVEEVEMTQDLGENEFRSGDHIFVKGTRFTWLKLPPPLPTPWTPPTGTIGSIFNAIKAELVTNYNWNGVDEDMKGSQEFIQLLEDMHDYDRCGENLAEYDLADPKGRRIYVYSTGTQLRYVFEVPIEQDPKVGDEQPQEFKLDVKLNSQKLCVTFICWKLCTTTTNCEEHGPRNQEFLILHDIINNNECIITSVQPAPRSDRFDQDKISQYMNGHRIWEHHSSTSNYMKSRGLTEPSKKPDRMKDYKSQHRTSAQIQRLEDEWIAARLQLVNFQIHHEWQWSVPYIHKDLYNMITNTVNLALSYMVASHNTLYPKEKSIRLANTEIIVELVDFQLLDQILQDNGFRITTHEGSKFGELTVSPFRPNNTKVDPLWPSTYMLLYWPGEIYHGEVSTPTNLLQIKTSGRYALQYIKGRQKFDYDKMKNSYEMFQYPRTIQELELTKKATKKLIQTNTSEVHTAIREKMAKQSKRVETLAIYATLFGQLRGEEIDGQPAKSWNSLFSHFNHYTVTQFQLLDDMYDFMFKKRLIRNHHPIQCDINGRPIFDLSCIQTYLDSMLDN</sequence>
<feature type="region of interest" description="Disordered" evidence="1">
    <location>
        <begin position="325"/>
        <end position="346"/>
    </location>
</feature>
<dbReference type="Proteomes" id="UP000198287">
    <property type="component" value="Unassembled WGS sequence"/>
</dbReference>
<gene>
    <name evidence="2" type="ORF">Fcan01_04921</name>
</gene>
<accession>A0A226EPR5</accession>
<name>A0A226EPR5_FOLCA</name>
<protein>
    <submittedName>
        <fullName evidence="2">Uncharacterized protein</fullName>
    </submittedName>
</protein>
<dbReference type="OrthoDB" id="5330228at2759"/>